<dbReference type="Proteomes" id="UP001318860">
    <property type="component" value="Unassembled WGS sequence"/>
</dbReference>
<feature type="region of interest" description="Disordered" evidence="1">
    <location>
        <begin position="1"/>
        <end position="23"/>
    </location>
</feature>
<evidence type="ECO:0000313" key="2">
    <source>
        <dbReference type="EMBL" id="KAK6154024.1"/>
    </source>
</evidence>
<accession>A0ABR0X684</accession>
<comment type="caution">
    <text evidence="2">The sequence shown here is derived from an EMBL/GenBank/DDBJ whole genome shotgun (WGS) entry which is preliminary data.</text>
</comment>
<evidence type="ECO:0000313" key="3">
    <source>
        <dbReference type="Proteomes" id="UP001318860"/>
    </source>
</evidence>
<protein>
    <submittedName>
        <fullName evidence="2">Uncharacterized protein</fullName>
    </submittedName>
</protein>
<feature type="region of interest" description="Disordered" evidence="1">
    <location>
        <begin position="261"/>
        <end position="284"/>
    </location>
</feature>
<evidence type="ECO:0000256" key="1">
    <source>
        <dbReference type="SAM" id="MobiDB-lite"/>
    </source>
</evidence>
<organism evidence="2 3">
    <name type="scientific">Rehmannia glutinosa</name>
    <name type="common">Chinese foxglove</name>
    <dbReference type="NCBI Taxonomy" id="99300"/>
    <lineage>
        <taxon>Eukaryota</taxon>
        <taxon>Viridiplantae</taxon>
        <taxon>Streptophyta</taxon>
        <taxon>Embryophyta</taxon>
        <taxon>Tracheophyta</taxon>
        <taxon>Spermatophyta</taxon>
        <taxon>Magnoliopsida</taxon>
        <taxon>eudicotyledons</taxon>
        <taxon>Gunneridae</taxon>
        <taxon>Pentapetalae</taxon>
        <taxon>asterids</taxon>
        <taxon>lamiids</taxon>
        <taxon>Lamiales</taxon>
        <taxon>Orobanchaceae</taxon>
        <taxon>Rehmannieae</taxon>
        <taxon>Rehmannia</taxon>
    </lineage>
</organism>
<sequence length="302" mass="34245">MRVCADQNADRRSKLGGNKKSKNESNRLMRVCADQDADRRSKLGGIFPIRYYPLLKKEGVIIDTLNKRSINGIQICKSLSMSRFNTREGVITYRREKRFESLYAFLFKLNANSAYWEIHWDRGNSLLYGSKCAEEKLWTKKKNVNSKDNYEGPVCPKPRRLGSALSAQLLNYPHLCSETQILTNRVGGSEPGLKIRENSLSSYTNSSYSNWSYNVRVTLTRATIFERRFSNGGRVVRRFIGVVGGFIIIISRRVTVRTTHVSSPELSDSGHRVTKQPVDGPAGLVEPEHVLEVEEFSSDVEG</sequence>
<name>A0ABR0X684_REHGL</name>
<dbReference type="EMBL" id="JABTTQ020000006">
    <property type="protein sequence ID" value="KAK6154024.1"/>
    <property type="molecule type" value="Genomic_DNA"/>
</dbReference>
<keyword evidence="3" id="KW-1185">Reference proteome</keyword>
<proteinExistence type="predicted"/>
<reference evidence="2 3" key="1">
    <citation type="journal article" date="2021" name="Comput. Struct. Biotechnol. J.">
        <title>De novo genome assembly of the potent medicinal plant Rehmannia glutinosa using nanopore technology.</title>
        <authorList>
            <person name="Ma L."/>
            <person name="Dong C."/>
            <person name="Song C."/>
            <person name="Wang X."/>
            <person name="Zheng X."/>
            <person name="Niu Y."/>
            <person name="Chen S."/>
            <person name="Feng W."/>
        </authorList>
    </citation>
    <scope>NUCLEOTIDE SEQUENCE [LARGE SCALE GENOMIC DNA]</scope>
    <source>
        <strain evidence="2">DH-2019</strain>
    </source>
</reference>
<gene>
    <name evidence="2" type="ORF">DH2020_013663</name>
</gene>